<accession>A0A451A2Y0</accession>
<protein>
    <recommendedName>
        <fullName evidence="10">Ion-translocating oxidoreductase complex subunit B</fullName>
        <ecNumber evidence="10">7.-.-.-</ecNumber>
    </recommendedName>
    <alternativeName>
        <fullName evidence="10">Rnf electron transport complex subunit B</fullName>
    </alternativeName>
</protein>
<dbReference type="PROSITE" id="PS51656">
    <property type="entry name" value="4FE4S"/>
    <property type="match status" value="1"/>
</dbReference>
<keyword evidence="6 10" id="KW-0249">Electron transport</keyword>
<feature type="domain" description="4Fe-4S" evidence="12">
    <location>
        <begin position="29"/>
        <end position="88"/>
    </location>
</feature>
<dbReference type="PANTHER" id="PTHR43560:SF1">
    <property type="entry name" value="ION-TRANSLOCATING OXIDOREDUCTASE COMPLEX SUBUNIT B"/>
    <property type="match status" value="1"/>
</dbReference>
<evidence type="ECO:0000259" key="11">
    <source>
        <dbReference type="PROSITE" id="PS51379"/>
    </source>
</evidence>
<keyword evidence="3 10" id="KW-0479">Metal-binding</keyword>
<keyword evidence="4 10" id="KW-0677">Repeat</keyword>
<dbReference type="SUPFAM" id="SSF54862">
    <property type="entry name" value="4Fe-4S ferredoxins"/>
    <property type="match status" value="1"/>
</dbReference>
<evidence type="ECO:0000256" key="3">
    <source>
        <dbReference type="ARBA" id="ARBA00022723"/>
    </source>
</evidence>
<dbReference type="InterPro" id="IPR007202">
    <property type="entry name" value="4Fe-4S_dom"/>
</dbReference>
<dbReference type="InterPro" id="IPR050395">
    <property type="entry name" value="4Fe4S_Ferredoxin_RnfB"/>
</dbReference>
<dbReference type="Pfam" id="PF04060">
    <property type="entry name" value="FeS"/>
    <property type="match status" value="1"/>
</dbReference>
<evidence type="ECO:0000256" key="1">
    <source>
        <dbReference type="ARBA" id="ARBA00022448"/>
    </source>
</evidence>
<keyword evidence="10" id="KW-0997">Cell inner membrane</keyword>
<feature type="binding site" evidence="10">
    <location>
        <position position="134"/>
    </location>
    <ligand>
        <name>[4Fe-4S] cluster</name>
        <dbReference type="ChEBI" id="CHEBI:49883"/>
        <label>2</label>
    </ligand>
</feature>
<organism evidence="13">
    <name type="scientific">Candidatus Kentrum sp. TUN</name>
    <dbReference type="NCBI Taxonomy" id="2126343"/>
    <lineage>
        <taxon>Bacteria</taxon>
        <taxon>Pseudomonadati</taxon>
        <taxon>Pseudomonadota</taxon>
        <taxon>Gammaproteobacteria</taxon>
        <taxon>Candidatus Kentrum</taxon>
    </lineage>
</organism>
<dbReference type="GO" id="GO:0022900">
    <property type="term" value="P:electron transport chain"/>
    <property type="evidence" value="ECO:0007669"/>
    <property type="project" value="UniProtKB-UniRule"/>
</dbReference>
<feature type="binding site" evidence="10">
    <location>
        <position position="138"/>
    </location>
    <ligand>
        <name>[4Fe-4S] cluster</name>
        <dbReference type="ChEBI" id="CHEBI:49883"/>
        <label>2</label>
    </ligand>
</feature>
<evidence type="ECO:0000256" key="6">
    <source>
        <dbReference type="ARBA" id="ARBA00022982"/>
    </source>
</evidence>
<gene>
    <name evidence="10" type="primary">rnfB</name>
    <name evidence="13" type="ORF">BECKTUN1418D_GA0071000_11224</name>
</gene>
<keyword evidence="7 10" id="KW-0408">Iron</keyword>
<proteinExistence type="inferred from homology"/>
<evidence type="ECO:0000256" key="2">
    <source>
        <dbReference type="ARBA" id="ARBA00022485"/>
    </source>
</evidence>
<comment type="similarity">
    <text evidence="10">Belongs to the 4Fe4S bacterial-type ferredoxin family. RnfB subfamily.</text>
</comment>
<dbReference type="InterPro" id="IPR017896">
    <property type="entry name" value="4Fe4S_Fe-S-bd"/>
</dbReference>
<name>A0A451A2Y0_9GAMM</name>
<feature type="binding site" evidence="10">
    <location>
        <position position="148"/>
    </location>
    <ligand>
        <name>[4Fe-4S] cluster</name>
        <dbReference type="ChEBI" id="CHEBI:49883"/>
        <label>3</label>
    </ligand>
</feature>
<dbReference type="GO" id="GO:0046872">
    <property type="term" value="F:metal ion binding"/>
    <property type="evidence" value="ECO:0007669"/>
    <property type="project" value="UniProtKB-KW"/>
</dbReference>
<feature type="binding site" evidence="10">
    <location>
        <position position="178"/>
    </location>
    <ligand>
        <name>[4Fe-4S] cluster</name>
        <dbReference type="ChEBI" id="CHEBI:49883"/>
        <label>2</label>
    </ligand>
</feature>
<feature type="binding site" evidence="10">
    <location>
        <position position="174"/>
    </location>
    <ligand>
        <name>[4Fe-4S] cluster</name>
        <dbReference type="ChEBI" id="CHEBI:49883"/>
        <label>3</label>
    </ligand>
</feature>
<evidence type="ECO:0000256" key="8">
    <source>
        <dbReference type="ARBA" id="ARBA00023014"/>
    </source>
</evidence>
<evidence type="ECO:0000259" key="12">
    <source>
        <dbReference type="PROSITE" id="PS51656"/>
    </source>
</evidence>
<dbReference type="PANTHER" id="PTHR43560">
    <property type="entry name" value="ION-TRANSLOCATING OXIDOREDUCTASE COMPLEX SUBUNIT B"/>
    <property type="match status" value="1"/>
</dbReference>
<feature type="binding site" evidence="10">
    <location>
        <position position="54"/>
    </location>
    <ligand>
        <name>[4Fe-4S] cluster</name>
        <dbReference type="ChEBI" id="CHEBI:49883"/>
        <label>1</label>
    </ligand>
</feature>
<evidence type="ECO:0000256" key="9">
    <source>
        <dbReference type="ARBA" id="ARBA00023136"/>
    </source>
</evidence>
<dbReference type="HAMAP" id="MF_00463">
    <property type="entry name" value="RsxB_RnfB"/>
    <property type="match status" value="1"/>
</dbReference>
<comment type="subunit">
    <text evidence="10">The complex is composed of six subunits: RnfA, RnfB, RnfC, RnfD, RnfE and RnfG.</text>
</comment>
<reference evidence="13" key="1">
    <citation type="submission" date="2019-02" db="EMBL/GenBank/DDBJ databases">
        <authorList>
            <person name="Gruber-Vodicka R. H."/>
            <person name="Seah K. B. B."/>
        </authorList>
    </citation>
    <scope>NUCLEOTIDE SEQUENCE</scope>
    <source>
        <strain evidence="13">BECK_BY1</strain>
    </source>
</reference>
<dbReference type="Gene3D" id="1.10.15.40">
    <property type="entry name" value="Electron transport complex subunit B, putative Fe-S cluster"/>
    <property type="match status" value="1"/>
</dbReference>
<feature type="binding site" evidence="10">
    <location>
        <position position="46"/>
    </location>
    <ligand>
        <name>[4Fe-4S] cluster</name>
        <dbReference type="ChEBI" id="CHEBI:49883"/>
        <label>1</label>
    </ligand>
</feature>
<dbReference type="GO" id="GO:0005886">
    <property type="term" value="C:plasma membrane"/>
    <property type="evidence" value="ECO:0007669"/>
    <property type="project" value="UniProtKB-SubCell"/>
</dbReference>
<dbReference type="PROSITE" id="PS51379">
    <property type="entry name" value="4FE4S_FER_2"/>
    <property type="match status" value="1"/>
</dbReference>
<comment type="caution">
    <text evidence="10">Lacks conserved residue(s) required for the propagation of feature annotation.</text>
</comment>
<dbReference type="AlphaFoldDB" id="A0A451A2Y0"/>
<feature type="binding site" evidence="10">
    <location>
        <position position="144"/>
    </location>
    <ligand>
        <name>[4Fe-4S] cluster</name>
        <dbReference type="ChEBI" id="CHEBI:49883"/>
        <label>2</label>
    </ligand>
</feature>
<feature type="binding site" evidence="10">
    <location>
        <position position="71"/>
    </location>
    <ligand>
        <name>[4Fe-4S] cluster</name>
        <dbReference type="ChEBI" id="CHEBI:49883"/>
        <label>1</label>
    </ligand>
</feature>
<dbReference type="GO" id="GO:0009055">
    <property type="term" value="F:electron transfer activity"/>
    <property type="evidence" value="ECO:0007669"/>
    <property type="project" value="InterPro"/>
</dbReference>
<comment type="cofactor">
    <cofactor evidence="10">
        <name>[4Fe-4S] cluster</name>
        <dbReference type="ChEBI" id="CHEBI:49883"/>
    </cofactor>
    <text evidence="10">Binds 3 [4Fe-4S] clusters.</text>
</comment>
<keyword evidence="8 10" id="KW-0411">Iron-sulfur</keyword>
<dbReference type="EC" id="7.-.-.-" evidence="10"/>
<dbReference type="PROSITE" id="PS00198">
    <property type="entry name" value="4FE4S_FER_1"/>
    <property type="match status" value="1"/>
</dbReference>
<dbReference type="InterPro" id="IPR010207">
    <property type="entry name" value="Elect_transpt_cplx_RnfB/RsxB"/>
</dbReference>
<evidence type="ECO:0000256" key="5">
    <source>
        <dbReference type="ARBA" id="ARBA00022967"/>
    </source>
</evidence>
<dbReference type="Pfam" id="PF12837">
    <property type="entry name" value="Fer4_6"/>
    <property type="match status" value="1"/>
</dbReference>
<dbReference type="EMBL" id="CAADFX010000122">
    <property type="protein sequence ID" value="VFK60377.1"/>
    <property type="molecule type" value="Genomic_DNA"/>
</dbReference>
<evidence type="ECO:0000256" key="4">
    <source>
        <dbReference type="ARBA" id="ARBA00022737"/>
    </source>
</evidence>
<keyword evidence="1 10" id="KW-0813">Transport</keyword>
<evidence type="ECO:0000313" key="13">
    <source>
        <dbReference type="EMBL" id="VFK60377.1"/>
    </source>
</evidence>
<comment type="function">
    <text evidence="10">Part of a membrane-bound complex that couples electron transfer with translocation of ions across the membrane.</text>
</comment>
<sequence length="273" mass="29059">MIYGVLIMASLGLFFGTVLAIAYRFLQVTDDPRIEALEDMLPGSNCGACGEPGCLAFAKQLLTGSHSPGMCTMADRDVIEEVAKFLGVEAEQYEKRVARLHCAGGKKQAHQIAEYLGFDGCAAAAVVAGGGKGCLFGCLGLGDCMTECTFDAIRMNQDSLPVVDLDKCTACGDCVVVCPHDLFEILPINHRLFVQCSSPLAGDDALALCRVACDACGQCAADAAPGLIRMQENLPIINNYSTKNRANPKATHRCPTGAIQWLEGEQFSNNPNE</sequence>
<evidence type="ECO:0000256" key="7">
    <source>
        <dbReference type="ARBA" id="ARBA00023004"/>
    </source>
</evidence>
<feature type="region of interest" description="Hydrophobic" evidence="10">
    <location>
        <begin position="1"/>
        <end position="23"/>
    </location>
</feature>
<dbReference type="GO" id="GO:0051539">
    <property type="term" value="F:4 iron, 4 sulfur cluster binding"/>
    <property type="evidence" value="ECO:0007669"/>
    <property type="project" value="UniProtKB-UniRule"/>
</dbReference>
<keyword evidence="5 10" id="KW-1278">Translocase</keyword>
<feature type="domain" description="4Fe-4S ferredoxin-type" evidence="11">
    <location>
        <begin position="159"/>
        <end position="188"/>
    </location>
</feature>
<keyword evidence="10" id="KW-1003">Cell membrane</keyword>
<evidence type="ECO:0000256" key="10">
    <source>
        <dbReference type="HAMAP-Rule" id="MF_00463"/>
    </source>
</evidence>
<dbReference type="Gene3D" id="3.30.70.20">
    <property type="match status" value="1"/>
</dbReference>
<dbReference type="InterPro" id="IPR017900">
    <property type="entry name" value="4Fe4S_Fe_S_CS"/>
</dbReference>
<feature type="binding site" evidence="10">
    <location>
        <position position="168"/>
    </location>
    <ligand>
        <name>[4Fe-4S] cluster</name>
        <dbReference type="ChEBI" id="CHEBI:49883"/>
        <label>3</label>
    </ligand>
</feature>
<keyword evidence="9 10" id="KW-0472">Membrane</keyword>
<feature type="binding site" evidence="10">
    <location>
        <position position="171"/>
    </location>
    <ligand>
        <name>[4Fe-4S] cluster</name>
        <dbReference type="ChEBI" id="CHEBI:49883"/>
        <label>3</label>
    </ligand>
</feature>
<comment type="subcellular location">
    <subcellularLocation>
        <location evidence="10">Cell inner membrane</location>
    </subcellularLocation>
</comment>
<feature type="binding site" evidence="10">
    <location>
        <position position="49"/>
    </location>
    <ligand>
        <name>[4Fe-4S] cluster</name>
        <dbReference type="ChEBI" id="CHEBI:49883"/>
        <label>1</label>
    </ligand>
</feature>
<keyword evidence="2 10" id="KW-0004">4Fe-4S</keyword>